<comment type="caution">
    <text evidence="6">The sequence shown here is derived from an EMBL/GenBank/DDBJ whole genome shotgun (WGS) entry which is preliminary data.</text>
</comment>
<feature type="domain" description="HTH lysR-type" evidence="5">
    <location>
        <begin position="8"/>
        <end position="62"/>
    </location>
</feature>
<evidence type="ECO:0000259" key="5">
    <source>
        <dbReference type="PROSITE" id="PS50931"/>
    </source>
</evidence>
<dbReference type="Proteomes" id="UP001516061">
    <property type="component" value="Unassembled WGS sequence"/>
</dbReference>
<dbReference type="PANTHER" id="PTHR30427:SF1">
    <property type="entry name" value="TRANSCRIPTIONAL ACTIVATOR PROTEIN LYSR"/>
    <property type="match status" value="1"/>
</dbReference>
<sequence>MPAQLSHRLIEVFDAVMRTGHLTRAAERLHTSQPTVSRDIARLEQVLGMELFERVRGRLRPTARALALHQEVARSFIGLERIEASALSLRDFAEGRLELACLPALAEALLPAATRHFLARQPQAGLSVTPLESPWLEQALSDQRHDLGLVERRDAPAQTTVEPLLSVDEVVVLPAGHRLLAHRRLAPADLAGETFISFAPTDPYRQQVDAMFAAQGVPRRLALDTGSAAAVCALVRQGLGVAIVNPLSALDRAGPDLHLRPLTLSIPFQVGLVRPALRSAHPLLDACREALQQACAEQLERLAALHALEEHPRKSPGQAAHRAAE</sequence>
<evidence type="ECO:0000256" key="3">
    <source>
        <dbReference type="ARBA" id="ARBA00023125"/>
    </source>
</evidence>
<dbReference type="SUPFAM" id="SSF46785">
    <property type="entry name" value="Winged helix' DNA-binding domain"/>
    <property type="match status" value="1"/>
</dbReference>
<dbReference type="Gene3D" id="3.40.190.290">
    <property type="match status" value="1"/>
</dbReference>
<dbReference type="GO" id="GO:0003677">
    <property type="term" value="F:DNA binding"/>
    <property type="evidence" value="ECO:0007669"/>
    <property type="project" value="UniProtKB-KW"/>
</dbReference>
<dbReference type="InterPro" id="IPR000847">
    <property type="entry name" value="LysR_HTH_N"/>
</dbReference>
<dbReference type="PANTHER" id="PTHR30427">
    <property type="entry name" value="TRANSCRIPTIONAL ACTIVATOR PROTEIN LYSR"/>
    <property type="match status" value="1"/>
</dbReference>
<evidence type="ECO:0000313" key="7">
    <source>
        <dbReference type="Proteomes" id="UP001516061"/>
    </source>
</evidence>
<dbReference type="InterPro" id="IPR036390">
    <property type="entry name" value="WH_DNA-bd_sf"/>
</dbReference>
<dbReference type="EMBL" id="JABSNM010000015">
    <property type="protein sequence ID" value="NRT57400.1"/>
    <property type="molecule type" value="Genomic_DNA"/>
</dbReference>
<accession>A0ABX2G5U9</accession>
<protein>
    <submittedName>
        <fullName evidence="6">DNA-binding transcriptional LysR family regulator</fullName>
    </submittedName>
</protein>
<organism evidence="6 7">
    <name type="scientific">Sphaerotilus uruguayifluvii</name>
    <dbReference type="NCBI Taxonomy" id="2735897"/>
    <lineage>
        <taxon>Bacteria</taxon>
        <taxon>Pseudomonadati</taxon>
        <taxon>Pseudomonadota</taxon>
        <taxon>Betaproteobacteria</taxon>
        <taxon>Burkholderiales</taxon>
        <taxon>Sphaerotilaceae</taxon>
        <taxon>Sphaerotilus</taxon>
    </lineage>
</organism>
<keyword evidence="7" id="KW-1185">Reference proteome</keyword>
<evidence type="ECO:0000256" key="1">
    <source>
        <dbReference type="ARBA" id="ARBA00009437"/>
    </source>
</evidence>
<dbReference type="InterPro" id="IPR036388">
    <property type="entry name" value="WH-like_DNA-bd_sf"/>
</dbReference>
<evidence type="ECO:0000313" key="6">
    <source>
        <dbReference type="EMBL" id="NRT57400.1"/>
    </source>
</evidence>
<gene>
    <name evidence="6" type="ORF">HNQ01_003155</name>
</gene>
<keyword evidence="3 6" id="KW-0238">DNA-binding</keyword>
<keyword evidence="2" id="KW-0805">Transcription regulation</keyword>
<name>A0ABX2G5U9_9BURK</name>
<dbReference type="InterPro" id="IPR005119">
    <property type="entry name" value="LysR_subst-bd"/>
</dbReference>
<dbReference type="Gene3D" id="1.10.10.10">
    <property type="entry name" value="Winged helix-like DNA-binding domain superfamily/Winged helix DNA-binding domain"/>
    <property type="match status" value="1"/>
</dbReference>
<dbReference type="NCBIfam" id="NF008239">
    <property type="entry name" value="PRK11013.1"/>
    <property type="match status" value="1"/>
</dbReference>
<dbReference type="Pfam" id="PF03466">
    <property type="entry name" value="LysR_substrate"/>
    <property type="match status" value="1"/>
</dbReference>
<keyword evidence="4" id="KW-0804">Transcription</keyword>
<evidence type="ECO:0000256" key="4">
    <source>
        <dbReference type="ARBA" id="ARBA00023163"/>
    </source>
</evidence>
<dbReference type="PROSITE" id="PS50931">
    <property type="entry name" value="HTH_LYSR"/>
    <property type="match status" value="1"/>
</dbReference>
<reference evidence="6 7" key="1">
    <citation type="submission" date="2020-05" db="EMBL/GenBank/DDBJ databases">
        <title>Genomic Encyclopedia of Type Strains, Phase IV (KMG-V): Genome sequencing to study the core and pangenomes of soil and plant-associated prokaryotes.</title>
        <authorList>
            <person name="Whitman W."/>
        </authorList>
    </citation>
    <scope>NUCLEOTIDE SEQUENCE [LARGE SCALE GENOMIC DNA]</scope>
    <source>
        <strain evidence="6 7">C29</strain>
    </source>
</reference>
<dbReference type="Pfam" id="PF00126">
    <property type="entry name" value="HTH_1"/>
    <property type="match status" value="1"/>
</dbReference>
<comment type="similarity">
    <text evidence="1">Belongs to the LysR transcriptional regulatory family.</text>
</comment>
<dbReference type="PRINTS" id="PR00039">
    <property type="entry name" value="HTHLYSR"/>
</dbReference>
<dbReference type="SUPFAM" id="SSF53850">
    <property type="entry name" value="Periplasmic binding protein-like II"/>
    <property type="match status" value="1"/>
</dbReference>
<evidence type="ECO:0000256" key="2">
    <source>
        <dbReference type="ARBA" id="ARBA00023015"/>
    </source>
</evidence>
<proteinExistence type="inferred from homology"/>
<dbReference type="RefSeq" id="WP_173806371.1">
    <property type="nucleotide sequence ID" value="NZ_JABSNM010000015.1"/>
</dbReference>